<dbReference type="Proteomes" id="UP000798662">
    <property type="component" value="Chromosome 2"/>
</dbReference>
<evidence type="ECO:0000313" key="2">
    <source>
        <dbReference type="Proteomes" id="UP000798662"/>
    </source>
</evidence>
<sequence length="690" mass="69082">MPSMGMGTLNALLNCAMMLTYAAAALAIERAYVYAATLHLAAHGVTGATNSAEVHVSHWVTRAFARVWRRRRPPEGVAGGGSCGDSTSGRVGGGEEGGDVCQRTAAACSDEQGVTAAAAAAATAPTAVVAADGGAHRRAVRPLWSVALLLLLLALLPAELFSETGIGEEPRGTTSAVVRPNGVCASPWTGHSAVGVAAAALLAQRLNWLDPVWTAVPVGASKAMLITERFAWPPGPRRLPGGGDGAWASDGATVAADCTVVVGACTGADGCGNLLIHRTDGPFHTVVEAASGAGVTNGTFPAATDAPSRYAAGDLTYDGATGVAFFFWEEPPPPDEAAAATAAGGASAGGTARRVYVAGVEVVLNASEMARVLHPDPAPWVLDADPARARTYAVALSTNGLRAADVVMAASIYRTSQMEQPGVRRVGVDGQIERLPPLTPSDVLKAVYALKAEDGRSTCAGTVGVYVPRGTVRLVTLLPFAVALVVVGGVWVGLAAATRGLADLHVPHDADSWRSFALVAHGWGGPPGSPDGDGWKGGKGWGEEGGGGEGGGATPAAPNTPWPDDAAASGGRLTSAPPAPHPPTPSEGSWAGVASMAAVPLPPAGSPDGSARGMPAGAVGTCSPGRPAVVTSPTAVRASFARESSSDGWQRLSGAEAAAGPAGRGRDGGRRVQVAPPSAAVAPGVVFLSS</sequence>
<keyword evidence="2" id="KW-1185">Reference proteome</keyword>
<proteinExistence type="predicted"/>
<gene>
    <name evidence="1" type="ORF">I4F81_008293</name>
</gene>
<reference evidence="1" key="1">
    <citation type="submission" date="2019-11" db="EMBL/GenBank/DDBJ databases">
        <title>Nori genome reveals adaptations in red seaweeds to the harsh intertidal environment.</title>
        <authorList>
            <person name="Wang D."/>
            <person name="Mao Y."/>
        </authorList>
    </citation>
    <scope>NUCLEOTIDE SEQUENCE</scope>
    <source>
        <tissue evidence="1">Gametophyte</tissue>
    </source>
</reference>
<protein>
    <submittedName>
        <fullName evidence="1">Uncharacterized protein</fullName>
    </submittedName>
</protein>
<evidence type="ECO:0000313" key="1">
    <source>
        <dbReference type="EMBL" id="KAK1865770.1"/>
    </source>
</evidence>
<name>A0ACC3C6C4_PYRYE</name>
<comment type="caution">
    <text evidence="1">The sequence shown here is derived from an EMBL/GenBank/DDBJ whole genome shotgun (WGS) entry which is preliminary data.</text>
</comment>
<dbReference type="EMBL" id="CM020619">
    <property type="protein sequence ID" value="KAK1865770.1"/>
    <property type="molecule type" value="Genomic_DNA"/>
</dbReference>
<accession>A0ACC3C6C4</accession>
<organism evidence="1 2">
    <name type="scientific">Pyropia yezoensis</name>
    <name type="common">Susabi-nori</name>
    <name type="synonym">Porphyra yezoensis</name>
    <dbReference type="NCBI Taxonomy" id="2788"/>
    <lineage>
        <taxon>Eukaryota</taxon>
        <taxon>Rhodophyta</taxon>
        <taxon>Bangiophyceae</taxon>
        <taxon>Bangiales</taxon>
        <taxon>Bangiaceae</taxon>
        <taxon>Pyropia</taxon>
    </lineage>
</organism>